<feature type="non-terminal residue" evidence="1">
    <location>
        <position position="1"/>
    </location>
</feature>
<dbReference type="Proteomes" id="UP000540989">
    <property type="component" value="Unassembled WGS sequence"/>
</dbReference>
<keyword evidence="2" id="KW-1185">Reference proteome</keyword>
<organism evidence="1 2">
    <name type="scientific">Granulicella aggregans</name>
    <dbReference type="NCBI Taxonomy" id="474949"/>
    <lineage>
        <taxon>Bacteria</taxon>
        <taxon>Pseudomonadati</taxon>
        <taxon>Acidobacteriota</taxon>
        <taxon>Terriglobia</taxon>
        <taxon>Terriglobales</taxon>
        <taxon>Acidobacteriaceae</taxon>
        <taxon>Granulicella</taxon>
    </lineage>
</organism>
<protein>
    <submittedName>
        <fullName evidence="1">Uncharacterized protein</fullName>
    </submittedName>
</protein>
<name>A0A7W7ZKL0_9BACT</name>
<proteinExistence type="predicted"/>
<evidence type="ECO:0000313" key="1">
    <source>
        <dbReference type="EMBL" id="MBB5061674.1"/>
    </source>
</evidence>
<accession>A0A7W7ZKL0</accession>
<sequence>YTQIESLALSGRFLGISTKGQKLGVWESLAATYQRAEQPYVVFRGTPGLEQKDQTNR</sequence>
<dbReference type="EMBL" id="JACHIP010000082">
    <property type="protein sequence ID" value="MBB5061674.1"/>
    <property type="molecule type" value="Genomic_DNA"/>
</dbReference>
<gene>
    <name evidence="1" type="ORF">HDF16_006410</name>
</gene>
<dbReference type="AlphaFoldDB" id="A0A7W7ZKL0"/>
<reference evidence="1 2" key="1">
    <citation type="submission" date="2020-08" db="EMBL/GenBank/DDBJ databases">
        <title>Genomic Encyclopedia of Type Strains, Phase IV (KMG-V): Genome sequencing to study the core and pangenomes of soil and plant-associated prokaryotes.</title>
        <authorList>
            <person name="Whitman W."/>
        </authorList>
    </citation>
    <scope>NUCLEOTIDE SEQUENCE [LARGE SCALE GENOMIC DNA]</scope>
    <source>
        <strain evidence="1 2">M8UP14</strain>
    </source>
</reference>
<evidence type="ECO:0000313" key="2">
    <source>
        <dbReference type="Proteomes" id="UP000540989"/>
    </source>
</evidence>
<comment type="caution">
    <text evidence="1">The sequence shown here is derived from an EMBL/GenBank/DDBJ whole genome shotgun (WGS) entry which is preliminary data.</text>
</comment>